<feature type="domain" description="DinB-like" evidence="1">
    <location>
        <begin position="20"/>
        <end position="146"/>
    </location>
</feature>
<dbReference type="Gene3D" id="1.20.120.450">
    <property type="entry name" value="dinb family like domain"/>
    <property type="match status" value="1"/>
</dbReference>
<sequence>MRKEEIIEEKSSFINWVNSLAQMDEELWFLPFREGSWGTADVVSHFITWDRFVISRRMPALLSKEEIPSEKIDADAMNMEAGQYARSGISKKMLISEFAEAREELLLLLEKLEPERFQELYPGRDMTIGQYFAGLIEHDHKHKKEIEDHWERYVKQTSRQ</sequence>
<accession>A0A5D4R5Q3</accession>
<evidence type="ECO:0000259" key="1">
    <source>
        <dbReference type="Pfam" id="PF12867"/>
    </source>
</evidence>
<evidence type="ECO:0000313" key="2">
    <source>
        <dbReference type="EMBL" id="TYS45910.1"/>
    </source>
</evidence>
<dbReference type="Proteomes" id="UP000322139">
    <property type="component" value="Unassembled WGS sequence"/>
</dbReference>
<reference evidence="2 3" key="1">
    <citation type="submission" date="2019-08" db="EMBL/GenBank/DDBJ databases">
        <title>Bacillus genomes from the desert of Cuatro Cienegas, Coahuila.</title>
        <authorList>
            <person name="Olmedo-Alvarez G."/>
        </authorList>
    </citation>
    <scope>NUCLEOTIDE SEQUENCE [LARGE SCALE GENOMIC DNA]</scope>
    <source>
        <strain evidence="2 3">CH446_14T</strain>
    </source>
</reference>
<organism evidence="2 3">
    <name type="scientific">Bacillus infantis</name>
    <dbReference type="NCBI Taxonomy" id="324767"/>
    <lineage>
        <taxon>Bacteria</taxon>
        <taxon>Bacillati</taxon>
        <taxon>Bacillota</taxon>
        <taxon>Bacilli</taxon>
        <taxon>Bacillales</taxon>
        <taxon>Bacillaceae</taxon>
        <taxon>Bacillus</taxon>
    </lineage>
</organism>
<dbReference type="InterPro" id="IPR024775">
    <property type="entry name" value="DinB-like"/>
</dbReference>
<dbReference type="Pfam" id="PF12867">
    <property type="entry name" value="DinB_2"/>
    <property type="match status" value="1"/>
</dbReference>
<dbReference type="AlphaFoldDB" id="A0A5D4R5Q3"/>
<name>A0A5D4R5Q3_9BACI</name>
<protein>
    <submittedName>
        <fullName evidence="2">DinB family protein</fullName>
    </submittedName>
</protein>
<dbReference type="EMBL" id="VTER01000009">
    <property type="protein sequence ID" value="TYS45910.1"/>
    <property type="molecule type" value="Genomic_DNA"/>
</dbReference>
<dbReference type="InterPro" id="IPR034660">
    <property type="entry name" value="DinB/YfiT-like"/>
</dbReference>
<evidence type="ECO:0000313" key="3">
    <source>
        <dbReference type="Proteomes" id="UP000322139"/>
    </source>
</evidence>
<proteinExistence type="predicted"/>
<dbReference type="RefSeq" id="WP_148976010.1">
    <property type="nucleotide sequence ID" value="NZ_VTER01000009.1"/>
</dbReference>
<comment type="caution">
    <text evidence="2">The sequence shown here is derived from an EMBL/GenBank/DDBJ whole genome shotgun (WGS) entry which is preliminary data.</text>
</comment>
<gene>
    <name evidence="2" type="ORF">FZD51_17850</name>
</gene>
<dbReference type="SUPFAM" id="SSF109854">
    <property type="entry name" value="DinB/YfiT-like putative metalloenzymes"/>
    <property type="match status" value="1"/>
</dbReference>